<sequence>MQLGKRCRRRSAQFAGVFLVKSTEHAASGDLESARKMFDQMGTKRNVTCNHGEIRLIENMDLEANSVIWATMIRHGNDELFEYISRKVFDKEVVNYGYWTLIANLSSSFGRWEDALRFRLEMREKGIEKIPSFSLIKIGDSVPEFVGRDPNHVYKSDIYEILSVFK</sequence>
<dbReference type="PANTHER" id="PTHR47926:SF531">
    <property type="entry name" value="TETRATRICOPEPTIDE REPEAT SUPERFAMILY PROTEIN"/>
    <property type="match status" value="1"/>
</dbReference>
<gene>
    <name evidence="1" type="ORF">LVIROSA_LOCUS26497</name>
</gene>
<evidence type="ECO:0000313" key="1">
    <source>
        <dbReference type="EMBL" id="CAH1440356.1"/>
    </source>
</evidence>
<proteinExistence type="predicted"/>
<dbReference type="GO" id="GO:0003723">
    <property type="term" value="F:RNA binding"/>
    <property type="evidence" value="ECO:0007669"/>
    <property type="project" value="InterPro"/>
</dbReference>
<dbReference type="Pfam" id="PF20431">
    <property type="entry name" value="E_motif"/>
    <property type="match status" value="1"/>
</dbReference>
<evidence type="ECO:0000313" key="2">
    <source>
        <dbReference type="Proteomes" id="UP001157418"/>
    </source>
</evidence>
<dbReference type="InterPro" id="IPR046848">
    <property type="entry name" value="E_motif"/>
</dbReference>
<comment type="caution">
    <text evidence="1">The sequence shown here is derived from an EMBL/GenBank/DDBJ whole genome shotgun (WGS) entry which is preliminary data.</text>
</comment>
<evidence type="ECO:0008006" key="3">
    <source>
        <dbReference type="Google" id="ProtNLM"/>
    </source>
</evidence>
<dbReference type="AlphaFoldDB" id="A0AAU9NRD1"/>
<dbReference type="GO" id="GO:0009451">
    <property type="term" value="P:RNA modification"/>
    <property type="evidence" value="ECO:0007669"/>
    <property type="project" value="InterPro"/>
</dbReference>
<organism evidence="1 2">
    <name type="scientific">Lactuca virosa</name>
    <dbReference type="NCBI Taxonomy" id="75947"/>
    <lineage>
        <taxon>Eukaryota</taxon>
        <taxon>Viridiplantae</taxon>
        <taxon>Streptophyta</taxon>
        <taxon>Embryophyta</taxon>
        <taxon>Tracheophyta</taxon>
        <taxon>Spermatophyta</taxon>
        <taxon>Magnoliopsida</taxon>
        <taxon>eudicotyledons</taxon>
        <taxon>Gunneridae</taxon>
        <taxon>Pentapetalae</taxon>
        <taxon>asterids</taxon>
        <taxon>campanulids</taxon>
        <taxon>Asterales</taxon>
        <taxon>Asteraceae</taxon>
        <taxon>Cichorioideae</taxon>
        <taxon>Cichorieae</taxon>
        <taxon>Lactucinae</taxon>
        <taxon>Lactuca</taxon>
    </lineage>
</organism>
<dbReference type="InterPro" id="IPR011990">
    <property type="entry name" value="TPR-like_helical_dom_sf"/>
</dbReference>
<dbReference type="Proteomes" id="UP001157418">
    <property type="component" value="Unassembled WGS sequence"/>
</dbReference>
<dbReference type="InterPro" id="IPR046960">
    <property type="entry name" value="PPR_At4g14850-like_plant"/>
</dbReference>
<protein>
    <recommendedName>
        <fullName evidence="3">Pentatricopeptide repeat-containing protein</fullName>
    </recommendedName>
</protein>
<dbReference type="PANTHER" id="PTHR47926">
    <property type="entry name" value="PENTATRICOPEPTIDE REPEAT-CONTAINING PROTEIN"/>
    <property type="match status" value="1"/>
</dbReference>
<accession>A0AAU9NRD1</accession>
<keyword evidence="2" id="KW-1185">Reference proteome</keyword>
<dbReference type="EMBL" id="CAKMRJ010005412">
    <property type="protein sequence ID" value="CAH1440356.1"/>
    <property type="molecule type" value="Genomic_DNA"/>
</dbReference>
<reference evidence="1 2" key="1">
    <citation type="submission" date="2022-01" db="EMBL/GenBank/DDBJ databases">
        <authorList>
            <person name="Xiong W."/>
            <person name="Schranz E."/>
        </authorList>
    </citation>
    <scope>NUCLEOTIDE SEQUENCE [LARGE SCALE GENOMIC DNA]</scope>
</reference>
<name>A0AAU9NRD1_9ASTR</name>
<dbReference type="Gene3D" id="1.25.40.10">
    <property type="entry name" value="Tetratricopeptide repeat domain"/>
    <property type="match status" value="1"/>
</dbReference>